<dbReference type="GO" id="GO:0008168">
    <property type="term" value="F:methyltransferase activity"/>
    <property type="evidence" value="ECO:0007669"/>
    <property type="project" value="UniProtKB-KW"/>
</dbReference>
<keyword evidence="3 5" id="KW-1133">Transmembrane helix</keyword>
<organism evidence="6 7">
    <name type="scientific">SAR86 cluster bacterium</name>
    <dbReference type="NCBI Taxonomy" id="2030880"/>
    <lineage>
        <taxon>Bacteria</taxon>
        <taxon>Pseudomonadati</taxon>
        <taxon>Pseudomonadota</taxon>
        <taxon>Gammaproteobacteria</taxon>
        <taxon>SAR86 cluster</taxon>
    </lineage>
</organism>
<gene>
    <name evidence="6" type="ORF">EVA92_01810</name>
</gene>
<protein>
    <submittedName>
        <fullName evidence="6">Isoprenylcysteine carboxylmethyltransferase family protein</fullName>
    </submittedName>
</protein>
<keyword evidence="6" id="KW-0808">Transferase</keyword>
<dbReference type="EMBL" id="SHBE01000002">
    <property type="protein sequence ID" value="RZO26908.1"/>
    <property type="molecule type" value="Genomic_DNA"/>
</dbReference>
<dbReference type="PANTHER" id="PTHR12714:SF9">
    <property type="entry name" value="PROTEIN-S-ISOPRENYLCYSTEINE O-METHYLTRANSFERASE"/>
    <property type="match status" value="1"/>
</dbReference>
<reference evidence="6 7" key="1">
    <citation type="submission" date="2019-02" db="EMBL/GenBank/DDBJ databases">
        <title>Prokaryotic population dynamics and viral predation in marine succession experiment using metagenomics: the confinement effect.</title>
        <authorList>
            <person name="Haro-Moreno J.M."/>
            <person name="Rodriguez-Valera F."/>
            <person name="Lopez-Perez M."/>
        </authorList>
    </citation>
    <scope>NUCLEOTIDE SEQUENCE [LARGE SCALE GENOMIC DNA]</scope>
    <source>
        <strain evidence="6">MED-G159</strain>
    </source>
</reference>
<dbReference type="GO" id="GO:0012505">
    <property type="term" value="C:endomembrane system"/>
    <property type="evidence" value="ECO:0007669"/>
    <property type="project" value="UniProtKB-SubCell"/>
</dbReference>
<dbReference type="PANTHER" id="PTHR12714">
    <property type="entry name" value="PROTEIN-S ISOPRENYLCYSTEINE O-METHYLTRANSFERASE"/>
    <property type="match status" value="1"/>
</dbReference>
<evidence type="ECO:0000256" key="1">
    <source>
        <dbReference type="ARBA" id="ARBA00004127"/>
    </source>
</evidence>
<feature type="transmembrane region" description="Helical" evidence="5">
    <location>
        <begin position="6"/>
        <end position="25"/>
    </location>
</feature>
<comment type="subcellular location">
    <subcellularLocation>
        <location evidence="1">Endomembrane system</location>
        <topology evidence="1">Multi-pass membrane protein</topology>
    </subcellularLocation>
</comment>
<proteinExistence type="predicted"/>
<keyword evidence="6" id="KW-0489">Methyltransferase</keyword>
<evidence type="ECO:0000256" key="5">
    <source>
        <dbReference type="SAM" id="Phobius"/>
    </source>
</evidence>
<comment type="caution">
    <text evidence="6">The sequence shown here is derived from an EMBL/GenBank/DDBJ whole genome shotgun (WGS) entry which is preliminary data.</text>
</comment>
<evidence type="ECO:0000256" key="3">
    <source>
        <dbReference type="ARBA" id="ARBA00022989"/>
    </source>
</evidence>
<dbReference type="Proteomes" id="UP000315825">
    <property type="component" value="Unassembled WGS sequence"/>
</dbReference>
<evidence type="ECO:0000313" key="7">
    <source>
        <dbReference type="Proteomes" id="UP000315825"/>
    </source>
</evidence>
<dbReference type="Pfam" id="PF04191">
    <property type="entry name" value="PEMT"/>
    <property type="match status" value="1"/>
</dbReference>
<dbReference type="Gene3D" id="1.20.120.1630">
    <property type="match status" value="1"/>
</dbReference>
<sequence>MKPNFPPVITLACLIVQFVLIFTVPIPIGINLLLGLVLLASCIGLIVFSFLELNKFETTYVPDGEPEKLVTTGPFSYSRNPIYLGMFGILLSVCFFSQSLSTFIVPVIFFFIIESTWIKHEEDKLTEKFKKDWEKYKLTTRRWI</sequence>
<name>A0A520N0A8_9GAMM</name>
<accession>A0A520N0A8</accession>
<keyword evidence="2 5" id="KW-0812">Transmembrane</keyword>
<feature type="transmembrane region" description="Helical" evidence="5">
    <location>
        <begin position="82"/>
        <end position="113"/>
    </location>
</feature>
<dbReference type="GO" id="GO:0032259">
    <property type="term" value="P:methylation"/>
    <property type="evidence" value="ECO:0007669"/>
    <property type="project" value="UniProtKB-KW"/>
</dbReference>
<keyword evidence="4 5" id="KW-0472">Membrane</keyword>
<dbReference type="InterPro" id="IPR007318">
    <property type="entry name" value="Phopholipid_MeTrfase"/>
</dbReference>
<evidence type="ECO:0000256" key="2">
    <source>
        <dbReference type="ARBA" id="ARBA00022692"/>
    </source>
</evidence>
<feature type="transmembrane region" description="Helical" evidence="5">
    <location>
        <begin position="32"/>
        <end position="51"/>
    </location>
</feature>
<evidence type="ECO:0000256" key="4">
    <source>
        <dbReference type="ARBA" id="ARBA00023136"/>
    </source>
</evidence>
<evidence type="ECO:0000313" key="6">
    <source>
        <dbReference type="EMBL" id="RZO26908.1"/>
    </source>
</evidence>
<dbReference type="AlphaFoldDB" id="A0A520N0A8"/>